<keyword evidence="3" id="KW-0012">Acyltransferase</keyword>
<evidence type="ECO:0000313" key="4">
    <source>
        <dbReference type="EMBL" id="MBL0003314.1"/>
    </source>
</evidence>
<feature type="domain" description="Acyltransferase 3" evidence="2">
    <location>
        <begin position="18"/>
        <end position="338"/>
    </location>
</feature>
<dbReference type="Proteomes" id="UP000726105">
    <property type="component" value="Unassembled WGS sequence"/>
</dbReference>
<evidence type="ECO:0000313" key="5">
    <source>
        <dbReference type="Proteomes" id="UP000726105"/>
    </source>
</evidence>
<dbReference type="GO" id="GO:0016747">
    <property type="term" value="F:acyltransferase activity, transferring groups other than amino-acyl groups"/>
    <property type="evidence" value="ECO:0007669"/>
    <property type="project" value="InterPro"/>
</dbReference>
<dbReference type="Pfam" id="PF01757">
    <property type="entry name" value="Acyl_transf_3"/>
    <property type="match status" value="1"/>
</dbReference>
<dbReference type="Proteomes" id="UP000886632">
    <property type="component" value="Unassembled WGS sequence"/>
</dbReference>
<feature type="transmembrane region" description="Helical" evidence="1">
    <location>
        <begin position="258"/>
        <end position="277"/>
    </location>
</feature>
<proteinExistence type="predicted"/>
<keyword evidence="1" id="KW-1133">Transmembrane helix</keyword>
<feature type="transmembrane region" description="Helical" evidence="1">
    <location>
        <begin position="88"/>
        <end position="107"/>
    </location>
</feature>
<evidence type="ECO:0000256" key="1">
    <source>
        <dbReference type="SAM" id="Phobius"/>
    </source>
</evidence>
<evidence type="ECO:0000259" key="2">
    <source>
        <dbReference type="Pfam" id="PF01757"/>
    </source>
</evidence>
<keyword evidence="1" id="KW-0812">Transmembrane</keyword>
<sequence length="353" mass="38102">MTTAAQATQGRTTGRVGALDGLRGVAVLGVTWCHLALHYGLTPRAPGGFIGVVVFFVLSGYLITGIVWRGASFPTGYGTFIRRRATRLGPAIAGMCAVYLVVMPSLGDRELVSTLRYAGLALVQGTGWDYSSEQSQVPPEFAPTWSLTVEWTFYVLWPLVLLVLRAWRLDPRGVLRLAVAAAVVLAGLGLLLPDRALYVLPVANLSVMLLGAALALSEVDRSSRGRPPVQVDPGFALLALLAIVTLSVIPGYPMGPAYRYAVMPATTGFTLLVIASIRDQGSIVRRMLGAPVLRAVGERAYSLYLWQVGVFWLVWRLLGPDRPWVAAMAAVLVLSVTVELSFRLLEKPVLHQP</sequence>
<feature type="transmembrane region" description="Helical" evidence="1">
    <location>
        <begin position="21"/>
        <end position="41"/>
    </location>
</feature>
<keyword evidence="1" id="KW-0472">Membrane</keyword>
<dbReference type="GO" id="GO:0009103">
    <property type="term" value="P:lipopolysaccharide biosynthetic process"/>
    <property type="evidence" value="ECO:0007669"/>
    <property type="project" value="TreeGrafter"/>
</dbReference>
<feature type="transmembrane region" description="Helical" evidence="1">
    <location>
        <begin position="47"/>
        <end position="68"/>
    </location>
</feature>
<keyword evidence="3" id="KW-0808">Transferase</keyword>
<dbReference type="EMBL" id="JADJIB010000009">
    <property type="protein sequence ID" value="MBK7274551.1"/>
    <property type="molecule type" value="Genomic_DNA"/>
</dbReference>
<feature type="transmembrane region" description="Helical" evidence="1">
    <location>
        <begin position="198"/>
        <end position="219"/>
    </location>
</feature>
<gene>
    <name evidence="3" type="ORF">IPI13_15830</name>
    <name evidence="4" type="ORF">IPP00_04770</name>
</gene>
<dbReference type="InterPro" id="IPR050879">
    <property type="entry name" value="Acyltransferase_3"/>
</dbReference>
<evidence type="ECO:0000313" key="3">
    <source>
        <dbReference type="EMBL" id="MBK7274551.1"/>
    </source>
</evidence>
<comment type="caution">
    <text evidence="3">The sequence shown here is derived from an EMBL/GenBank/DDBJ whole genome shotgun (WGS) entry which is preliminary data.</text>
</comment>
<feature type="transmembrane region" description="Helical" evidence="1">
    <location>
        <begin position="301"/>
        <end position="318"/>
    </location>
</feature>
<dbReference type="AlphaFoldDB" id="A0A935IT66"/>
<feature type="transmembrane region" description="Helical" evidence="1">
    <location>
        <begin position="174"/>
        <end position="192"/>
    </location>
</feature>
<dbReference type="EMBL" id="JADKGK010000010">
    <property type="protein sequence ID" value="MBL0003314.1"/>
    <property type="molecule type" value="Genomic_DNA"/>
</dbReference>
<dbReference type="PANTHER" id="PTHR23028">
    <property type="entry name" value="ACETYLTRANSFERASE"/>
    <property type="match status" value="1"/>
</dbReference>
<dbReference type="PANTHER" id="PTHR23028:SF53">
    <property type="entry name" value="ACYL_TRANSF_3 DOMAIN-CONTAINING PROTEIN"/>
    <property type="match status" value="1"/>
</dbReference>
<name>A0A935IT66_9MICO</name>
<accession>A0A935IT66</accession>
<dbReference type="InterPro" id="IPR002656">
    <property type="entry name" value="Acyl_transf_3_dom"/>
</dbReference>
<feature type="transmembrane region" description="Helical" evidence="1">
    <location>
        <begin position="324"/>
        <end position="345"/>
    </location>
</feature>
<organism evidence="3 5">
    <name type="scientific">Candidatus Phosphoribacter hodrii</name>
    <dbReference type="NCBI Taxonomy" id="2953743"/>
    <lineage>
        <taxon>Bacteria</taxon>
        <taxon>Bacillati</taxon>
        <taxon>Actinomycetota</taxon>
        <taxon>Actinomycetes</taxon>
        <taxon>Micrococcales</taxon>
        <taxon>Dermatophilaceae</taxon>
        <taxon>Candidatus Phosphoribacter</taxon>
    </lineage>
</organism>
<protein>
    <submittedName>
        <fullName evidence="3">Acyltransferase</fullName>
    </submittedName>
</protein>
<feature type="transmembrane region" description="Helical" evidence="1">
    <location>
        <begin position="231"/>
        <end position="252"/>
    </location>
</feature>
<reference evidence="3 5" key="1">
    <citation type="submission" date="2020-10" db="EMBL/GenBank/DDBJ databases">
        <title>Connecting structure to function with the recovery of over 1000 high-quality activated sludge metagenome-assembled genomes encoding full-length rRNA genes using long-read sequencing.</title>
        <authorList>
            <person name="Singleton C.M."/>
            <person name="Petriglieri F."/>
            <person name="Kristensen J.M."/>
            <person name="Kirkegaard R.H."/>
            <person name="Michaelsen T.Y."/>
            <person name="Andersen M.H."/>
            <person name="Karst S.M."/>
            <person name="Dueholm M.S."/>
            <person name="Nielsen P.H."/>
            <person name="Albertsen M."/>
        </authorList>
    </citation>
    <scope>NUCLEOTIDE SEQUENCE [LARGE SCALE GENOMIC DNA]</scope>
    <source>
        <strain evidence="3">Ega_18-Q3-R5-49_MAXAC.001</strain>
        <strain evidence="4">Ribe_18-Q3-R11-54_MAXAC.001</strain>
    </source>
</reference>
<feature type="transmembrane region" description="Helical" evidence="1">
    <location>
        <begin position="151"/>
        <end position="167"/>
    </location>
</feature>
<dbReference type="GO" id="GO:0016020">
    <property type="term" value="C:membrane"/>
    <property type="evidence" value="ECO:0007669"/>
    <property type="project" value="TreeGrafter"/>
</dbReference>